<feature type="domain" description="RMI1 N-terminal" evidence="10">
    <location>
        <begin position="14"/>
        <end position="63"/>
    </location>
</feature>
<gene>
    <name evidence="11" type="ORF">AS27_02909</name>
</gene>
<dbReference type="PANTHER" id="PTHR14790:SF15">
    <property type="entry name" value="RECQ-MEDIATED GENOME INSTABILITY PROTEIN 1"/>
    <property type="match status" value="1"/>
</dbReference>
<accession>A0A087RDM7</accession>
<dbReference type="Pfam" id="PF21000">
    <property type="entry name" value="RMI1_N_N"/>
    <property type="match status" value="1"/>
</dbReference>
<evidence type="ECO:0000313" key="11">
    <source>
        <dbReference type="EMBL" id="KFM11581.1"/>
    </source>
</evidence>
<dbReference type="Gene3D" id="1.10.8.1020">
    <property type="entry name" value="RecQ-mediated genome instability protein 1, N-terminal domain"/>
    <property type="match status" value="1"/>
</dbReference>
<feature type="region of interest" description="Disordered" evidence="7">
    <location>
        <begin position="421"/>
        <end position="474"/>
    </location>
</feature>
<reference evidence="11 12" key="1">
    <citation type="submission" date="2014-04" db="EMBL/GenBank/DDBJ databases">
        <title>Genome evolution of avian class.</title>
        <authorList>
            <person name="Zhang G."/>
            <person name="Li C."/>
        </authorList>
    </citation>
    <scope>NUCLEOTIDE SEQUENCE [LARGE SCALE GENOMIC DNA]</scope>
    <source>
        <strain evidence="11">BGI_AS27</strain>
    </source>
</reference>
<dbReference type="GO" id="GO:0000724">
    <property type="term" value="P:double-strand break repair via homologous recombination"/>
    <property type="evidence" value="ECO:0007669"/>
    <property type="project" value="TreeGrafter"/>
</dbReference>
<feature type="domain" description="RecQ mediated genome instability protein 1 OB-fold" evidence="8">
    <location>
        <begin position="69"/>
        <end position="205"/>
    </location>
</feature>
<evidence type="ECO:0000259" key="8">
    <source>
        <dbReference type="Pfam" id="PF08585"/>
    </source>
</evidence>
<evidence type="ECO:0000256" key="6">
    <source>
        <dbReference type="ARBA" id="ARBA00024977"/>
    </source>
</evidence>
<organism evidence="11 12">
    <name type="scientific">Aptenodytes forsteri</name>
    <name type="common">Emperor penguin</name>
    <dbReference type="NCBI Taxonomy" id="9233"/>
    <lineage>
        <taxon>Eukaryota</taxon>
        <taxon>Metazoa</taxon>
        <taxon>Chordata</taxon>
        <taxon>Craniata</taxon>
        <taxon>Vertebrata</taxon>
        <taxon>Euteleostomi</taxon>
        <taxon>Archelosauria</taxon>
        <taxon>Archosauria</taxon>
        <taxon>Dinosauria</taxon>
        <taxon>Saurischia</taxon>
        <taxon>Theropoda</taxon>
        <taxon>Coelurosauria</taxon>
        <taxon>Aves</taxon>
        <taxon>Neognathae</taxon>
        <taxon>Neoaves</taxon>
        <taxon>Aequornithes</taxon>
        <taxon>Sphenisciformes</taxon>
        <taxon>Spheniscidae</taxon>
        <taxon>Aptenodytes</taxon>
    </lineage>
</organism>
<dbReference type="OrthoDB" id="341511at2759"/>
<evidence type="ECO:0000256" key="5">
    <source>
        <dbReference type="ARBA" id="ARBA00023242"/>
    </source>
</evidence>
<dbReference type="SMART" id="SM01161">
    <property type="entry name" value="DUF1767"/>
    <property type="match status" value="1"/>
</dbReference>
<comment type="similarity">
    <text evidence="2">Belongs to the RMI1 family.</text>
</comment>
<keyword evidence="5" id="KW-0539">Nucleus</keyword>
<sequence length="627" mass="69845">MSTSNIAARVETWLSSTWHIKVPLTWLEACISWIQEENSGSNLSQAQINRQVFEQWLLTDLRDLEYPILPDCILDAPKGELSGFYSIQIDSLVDVSQPAYAQLQKLRGKNTVNEEVTASTQAFQKPWEAKSTRMLMLQLTDGIHQIQGMEYQPVSVLHSNLPPGTKITVQGNIAYRLGVLLLKPENVKLLGGEVDALLEEYSQERVLARLIGETESPNAVGQAGHDQIVSRPMDELEQTLGPSDEELLASLDENNEFTLNNETSLESGYCSRSNNFSTASGSLAAHNGNVLLRKSGSPLPHSDEQVTPPIEYVDGFLNDFPLEDDFLLEEEMQRELEEVPPVVMNGNVGLITERLPHISTSSYNSSLNGTCEKDDVNVRDKPAEATSKQKTFGRTVFDGDGNSMSNFSQHKCVHQTCSSAHVSLENPPEERQNDTDLDESRCKSQHTSDSRLLNEDPVFFSKTDPEADQQKHDSQTFPCRAVEAHLDLDSPPFTYISLLLAKKPETVTILKVKCFLVTLTGNLTSSNGSWGIKAKISDGSAYLEVDFADDILTSLIGFSVPEMNRLKKDPALHLKLKDGLEKCQKQLIDLCCLMTIEFNPLQSKATVLILQDADKRHLEQLKKRLNK</sequence>
<keyword evidence="12" id="KW-1185">Reference proteome</keyword>
<dbReference type="FunFam" id="2.40.50.770:FF:000002">
    <property type="entry name" value="recQ-mediated genome instability protein 1"/>
    <property type="match status" value="1"/>
</dbReference>
<dbReference type="AlphaFoldDB" id="A0A087RDM7"/>
<dbReference type="Proteomes" id="UP000053286">
    <property type="component" value="Unassembled WGS sequence"/>
</dbReference>
<evidence type="ECO:0000256" key="1">
    <source>
        <dbReference type="ARBA" id="ARBA00004123"/>
    </source>
</evidence>
<name>A0A087RDM7_APTFO</name>
<comment type="function">
    <text evidence="6">Essential component of the RMI complex, a complex that plays an important role in the processing of homologous recombination intermediates to limit DNA crossover formation in cells. Promotes TOP3A binding to double Holliday junctions (DHJ) and hence stimulates TOP3A-mediated dissolution. Required for BLM phosphorylation during mitosis. Within the BLM complex, required for BLM and TOP3A stability.</text>
</comment>
<evidence type="ECO:0000256" key="4">
    <source>
        <dbReference type="ARBA" id="ARBA00022705"/>
    </source>
</evidence>
<dbReference type="GO" id="GO:0006260">
    <property type="term" value="P:DNA replication"/>
    <property type="evidence" value="ECO:0007669"/>
    <property type="project" value="UniProtKB-KW"/>
</dbReference>
<keyword evidence="4" id="KW-0235">DNA replication</keyword>
<dbReference type="Pfam" id="PF16099">
    <property type="entry name" value="RMI1_C"/>
    <property type="match status" value="1"/>
</dbReference>
<evidence type="ECO:0000256" key="3">
    <source>
        <dbReference type="ARBA" id="ARBA00018987"/>
    </source>
</evidence>
<evidence type="ECO:0000256" key="7">
    <source>
        <dbReference type="SAM" id="MobiDB-lite"/>
    </source>
</evidence>
<dbReference type="GO" id="GO:0016604">
    <property type="term" value="C:nuclear body"/>
    <property type="evidence" value="ECO:0007669"/>
    <property type="project" value="TreeGrafter"/>
</dbReference>
<dbReference type="Gene3D" id="2.40.50.770">
    <property type="entry name" value="RecQ-mediated genome instability protein Rmi1, C-terminal domain"/>
    <property type="match status" value="1"/>
</dbReference>
<evidence type="ECO:0000259" key="10">
    <source>
        <dbReference type="Pfam" id="PF21000"/>
    </source>
</evidence>
<evidence type="ECO:0000256" key="2">
    <source>
        <dbReference type="ARBA" id="ARBA00006395"/>
    </source>
</evidence>
<evidence type="ECO:0000259" key="9">
    <source>
        <dbReference type="Pfam" id="PF16099"/>
    </source>
</evidence>
<evidence type="ECO:0000313" key="12">
    <source>
        <dbReference type="Proteomes" id="UP000053286"/>
    </source>
</evidence>
<dbReference type="EMBL" id="KL226312">
    <property type="protein sequence ID" value="KFM11581.1"/>
    <property type="molecule type" value="Genomic_DNA"/>
</dbReference>
<feature type="compositionally biased region" description="Basic and acidic residues" evidence="7">
    <location>
        <begin position="428"/>
        <end position="454"/>
    </location>
</feature>
<dbReference type="FunFam" id="1.10.8.1020:FF:000001">
    <property type="entry name" value="RecQ-mediated genome instability protein 1"/>
    <property type="match status" value="1"/>
</dbReference>
<dbReference type="GO" id="GO:0000166">
    <property type="term" value="F:nucleotide binding"/>
    <property type="evidence" value="ECO:0007669"/>
    <property type="project" value="InterPro"/>
</dbReference>
<dbReference type="Gene3D" id="2.40.50.510">
    <property type="match status" value="2"/>
</dbReference>
<dbReference type="Pfam" id="PF08585">
    <property type="entry name" value="RMI1_N_C"/>
    <property type="match status" value="1"/>
</dbReference>
<dbReference type="KEGG" id="afor:103903934"/>
<dbReference type="GO" id="GO:0031422">
    <property type="term" value="C:RecQ family helicase-topoisomerase III complex"/>
    <property type="evidence" value="ECO:0007669"/>
    <property type="project" value="TreeGrafter"/>
</dbReference>
<dbReference type="InterPro" id="IPR032199">
    <property type="entry name" value="RMI1_C"/>
</dbReference>
<comment type="subcellular location">
    <subcellularLocation>
        <location evidence="1">Nucleus</location>
    </subcellularLocation>
</comment>
<dbReference type="InterPro" id="IPR044881">
    <property type="entry name" value="RMI1_N_N_sf"/>
</dbReference>
<dbReference type="InterPro" id="IPR049363">
    <property type="entry name" value="RMI1_N"/>
</dbReference>
<dbReference type="InterPro" id="IPR013894">
    <property type="entry name" value="RMI1_OB"/>
</dbReference>
<proteinExistence type="inferred from homology"/>
<dbReference type="InterPro" id="IPR042470">
    <property type="entry name" value="RMI1_N_C_sf"/>
</dbReference>
<feature type="domain" description="RecQ-mediated genome instability protein 1 C-terminal OB-fold" evidence="9">
    <location>
        <begin position="490"/>
        <end position="625"/>
    </location>
</feature>
<dbReference type="PANTHER" id="PTHR14790">
    <property type="entry name" value="RECQ-MEDIATED GENOME INSTABILITY PROTEIN 1 RMI1"/>
    <property type="match status" value="1"/>
</dbReference>
<dbReference type="STRING" id="9233.A0A087RDM7"/>
<protein>
    <recommendedName>
        <fullName evidence="3">RecQ-mediated genome instability protein 1</fullName>
    </recommendedName>
</protein>
<dbReference type="GO" id="GO:0000712">
    <property type="term" value="P:resolution of meiotic recombination intermediates"/>
    <property type="evidence" value="ECO:0007669"/>
    <property type="project" value="TreeGrafter"/>
</dbReference>
<feature type="compositionally biased region" description="Basic and acidic residues" evidence="7">
    <location>
        <begin position="463"/>
        <end position="474"/>
    </location>
</feature>